<dbReference type="Gene3D" id="1.20.1260.10">
    <property type="match status" value="2"/>
</dbReference>
<accession>A0ABW4ZKS4</accession>
<dbReference type="InterPro" id="IPR005183">
    <property type="entry name" value="DUF305_CopM-like"/>
</dbReference>
<proteinExistence type="predicted"/>
<feature type="region of interest" description="Disordered" evidence="1">
    <location>
        <begin position="21"/>
        <end position="43"/>
    </location>
</feature>
<feature type="domain" description="DUF305" evidence="2">
    <location>
        <begin position="67"/>
        <end position="213"/>
    </location>
</feature>
<gene>
    <name evidence="3" type="ORF">ACFSJU_09825</name>
</gene>
<dbReference type="InterPro" id="IPR012347">
    <property type="entry name" value="Ferritin-like"/>
</dbReference>
<evidence type="ECO:0000259" key="2">
    <source>
        <dbReference type="Pfam" id="PF03713"/>
    </source>
</evidence>
<feature type="compositionally biased region" description="Basic and acidic residues" evidence="1">
    <location>
        <begin position="25"/>
        <end position="43"/>
    </location>
</feature>
<dbReference type="Pfam" id="PF03713">
    <property type="entry name" value="DUF305"/>
    <property type="match status" value="1"/>
</dbReference>
<reference evidence="4" key="1">
    <citation type="journal article" date="2019" name="Int. J. Syst. Evol. Microbiol.">
        <title>The Global Catalogue of Microorganisms (GCM) 10K type strain sequencing project: providing services to taxonomists for standard genome sequencing and annotation.</title>
        <authorList>
            <consortium name="The Broad Institute Genomics Platform"/>
            <consortium name="The Broad Institute Genome Sequencing Center for Infectious Disease"/>
            <person name="Wu L."/>
            <person name="Ma J."/>
        </authorList>
    </citation>
    <scope>NUCLEOTIDE SEQUENCE [LARGE SCALE GENOMIC DNA]</scope>
    <source>
        <strain evidence="4">KCTC 42217</strain>
    </source>
</reference>
<dbReference type="RefSeq" id="WP_255903110.1">
    <property type="nucleotide sequence ID" value="NZ_JAFMZO010000003.1"/>
</dbReference>
<dbReference type="PROSITE" id="PS51257">
    <property type="entry name" value="PROKAR_LIPOPROTEIN"/>
    <property type="match status" value="1"/>
</dbReference>
<dbReference type="PANTHER" id="PTHR36933:SF1">
    <property type="entry name" value="SLL0788 PROTEIN"/>
    <property type="match status" value="1"/>
</dbReference>
<evidence type="ECO:0000313" key="4">
    <source>
        <dbReference type="Proteomes" id="UP001597387"/>
    </source>
</evidence>
<dbReference type="EMBL" id="JBHUHZ010000001">
    <property type="protein sequence ID" value="MFD2162688.1"/>
    <property type="molecule type" value="Genomic_DNA"/>
</dbReference>
<name>A0ABW4ZKS4_9SPHI</name>
<protein>
    <submittedName>
        <fullName evidence="3">DUF305 domain-containing protein</fullName>
    </submittedName>
</protein>
<evidence type="ECO:0000313" key="3">
    <source>
        <dbReference type="EMBL" id="MFD2162688.1"/>
    </source>
</evidence>
<dbReference type="PANTHER" id="PTHR36933">
    <property type="entry name" value="SLL0788 PROTEIN"/>
    <property type="match status" value="1"/>
</dbReference>
<organism evidence="3 4">
    <name type="scientific">Paradesertivirga mongoliensis</name>
    <dbReference type="NCBI Taxonomy" id="2100740"/>
    <lineage>
        <taxon>Bacteria</taxon>
        <taxon>Pseudomonadati</taxon>
        <taxon>Bacteroidota</taxon>
        <taxon>Sphingobacteriia</taxon>
        <taxon>Sphingobacteriales</taxon>
        <taxon>Sphingobacteriaceae</taxon>
        <taxon>Paradesertivirga</taxon>
    </lineage>
</organism>
<keyword evidence="4" id="KW-1185">Reference proteome</keyword>
<evidence type="ECO:0000256" key="1">
    <source>
        <dbReference type="SAM" id="MobiDB-lite"/>
    </source>
</evidence>
<dbReference type="Proteomes" id="UP001597387">
    <property type="component" value="Unassembled WGS sequence"/>
</dbReference>
<comment type="caution">
    <text evidence="3">The sequence shown here is derived from an EMBL/GenBank/DDBJ whole genome shotgun (WGS) entry which is preliminary data.</text>
</comment>
<sequence length="217" mass="23993">MNYLKFLSVILISGLCSCQSNGPKSADEHSSHDSTSHASSSERTEMAIVMDNMMKDMHQAEMTGNADLDFAVMMKSHHEGAVEMAEEELKSGKDEAIKQMAREIAGAQKTEIVELEAFISSPKNAAKNYDPATKNSGFGKVMDKSMKMMMELPELAAGSSVDEQFVALMIPHHQSAVYMAEGLLQYGKDPKLMEMAKKMIADQNREIDAFKKWSSAR</sequence>